<dbReference type="AlphaFoldDB" id="A0AAD7G501"/>
<dbReference type="SUPFAM" id="SSF55194">
    <property type="entry name" value="Ribosome recycling factor, RRF"/>
    <property type="match status" value="1"/>
</dbReference>
<evidence type="ECO:0000256" key="2">
    <source>
        <dbReference type="ARBA" id="ARBA00022917"/>
    </source>
</evidence>
<accession>A0AAD7G501</accession>
<name>A0AAD7G501_MYCRO</name>
<comment type="caution">
    <text evidence="5">The sequence shown here is derived from an EMBL/GenBank/DDBJ whole genome shotgun (WGS) entry which is preliminary data.</text>
</comment>
<evidence type="ECO:0000313" key="5">
    <source>
        <dbReference type="EMBL" id="KAJ7660051.1"/>
    </source>
</evidence>
<dbReference type="InterPro" id="IPR023584">
    <property type="entry name" value="Ribosome_recyc_fac_dom"/>
</dbReference>
<reference evidence="5" key="1">
    <citation type="submission" date="2023-03" db="EMBL/GenBank/DDBJ databases">
        <title>Massive genome expansion in bonnet fungi (Mycena s.s.) driven by repeated elements and novel gene families across ecological guilds.</title>
        <authorList>
            <consortium name="Lawrence Berkeley National Laboratory"/>
            <person name="Harder C.B."/>
            <person name="Miyauchi S."/>
            <person name="Viragh M."/>
            <person name="Kuo A."/>
            <person name="Thoen E."/>
            <person name="Andreopoulos B."/>
            <person name="Lu D."/>
            <person name="Skrede I."/>
            <person name="Drula E."/>
            <person name="Henrissat B."/>
            <person name="Morin E."/>
            <person name="Kohler A."/>
            <person name="Barry K."/>
            <person name="LaButti K."/>
            <person name="Morin E."/>
            <person name="Salamov A."/>
            <person name="Lipzen A."/>
            <person name="Mereny Z."/>
            <person name="Hegedus B."/>
            <person name="Baldrian P."/>
            <person name="Stursova M."/>
            <person name="Weitz H."/>
            <person name="Taylor A."/>
            <person name="Grigoriev I.V."/>
            <person name="Nagy L.G."/>
            <person name="Martin F."/>
            <person name="Kauserud H."/>
        </authorList>
    </citation>
    <scope>NUCLEOTIDE SEQUENCE</scope>
    <source>
        <strain evidence="5">CBHHK067</strain>
    </source>
</reference>
<protein>
    <submittedName>
        <fullName evidence="5">Ribosome recycling factor domain-containing protein</fullName>
    </submittedName>
</protein>
<evidence type="ECO:0000256" key="3">
    <source>
        <dbReference type="ARBA" id="ARBA00024909"/>
    </source>
</evidence>
<dbReference type="GO" id="GO:0043023">
    <property type="term" value="F:ribosomal large subunit binding"/>
    <property type="evidence" value="ECO:0007669"/>
    <property type="project" value="TreeGrafter"/>
</dbReference>
<comment type="similarity">
    <text evidence="1">Belongs to the RRF family.</text>
</comment>
<dbReference type="InterPro" id="IPR036191">
    <property type="entry name" value="RRF_sf"/>
</dbReference>
<proteinExistence type="inferred from homology"/>
<dbReference type="PANTHER" id="PTHR20982:SF3">
    <property type="entry name" value="MITOCHONDRIAL RIBOSOME RECYCLING FACTOR PSEUDO 1"/>
    <property type="match status" value="1"/>
</dbReference>
<evidence type="ECO:0000256" key="1">
    <source>
        <dbReference type="ARBA" id="ARBA00005912"/>
    </source>
</evidence>
<dbReference type="Gene3D" id="3.30.1360.40">
    <property type="match status" value="1"/>
</dbReference>
<evidence type="ECO:0000313" key="6">
    <source>
        <dbReference type="Proteomes" id="UP001221757"/>
    </source>
</evidence>
<dbReference type="Proteomes" id="UP001221757">
    <property type="component" value="Unassembled WGS sequence"/>
</dbReference>
<sequence length="253" mass="28552">MSVLRQVALRTPNLCLRPASCTRQFTLPLACRAVRPPGDARRGYAVKKIKSTADLVPGSKQPITDEAARAEYTKTDEKMKAAVEWYRKECAGVESRATGRVTPAVLDPVRVKLPDSDREFRLDEVATVGVRDGSTLLITIFEEDTMKHVEKGLYDSKLPNIIPQKHDSRTIKIPIPKPTVESNEALVMVSHRKSEDVRVQIRKLHQASLKRGNYKKHSVELEEFQKLTDRHITDVDKIIADLKKATNFSSKKK</sequence>
<dbReference type="GO" id="GO:0006412">
    <property type="term" value="P:translation"/>
    <property type="evidence" value="ECO:0007669"/>
    <property type="project" value="UniProtKB-KW"/>
</dbReference>
<comment type="function">
    <text evidence="3">Necessary for protein synthesis in mitochondria. Functions as a ribosome recycling factor in mitochondria.</text>
</comment>
<dbReference type="InterPro" id="IPR002661">
    <property type="entry name" value="Ribosome_recyc_fac"/>
</dbReference>
<dbReference type="EMBL" id="JARKIE010000263">
    <property type="protein sequence ID" value="KAJ7660051.1"/>
    <property type="molecule type" value="Genomic_DNA"/>
</dbReference>
<dbReference type="GO" id="GO:0005739">
    <property type="term" value="C:mitochondrion"/>
    <property type="evidence" value="ECO:0007669"/>
    <property type="project" value="TreeGrafter"/>
</dbReference>
<evidence type="ECO:0000259" key="4">
    <source>
        <dbReference type="Pfam" id="PF01765"/>
    </source>
</evidence>
<dbReference type="PANTHER" id="PTHR20982">
    <property type="entry name" value="RIBOSOME RECYCLING FACTOR"/>
    <property type="match status" value="1"/>
</dbReference>
<keyword evidence="6" id="KW-1185">Reference proteome</keyword>
<keyword evidence="2" id="KW-0648">Protein biosynthesis</keyword>
<dbReference type="Gene3D" id="1.10.132.20">
    <property type="entry name" value="Ribosome-recycling factor"/>
    <property type="match status" value="1"/>
</dbReference>
<dbReference type="Pfam" id="PF01765">
    <property type="entry name" value="RRF"/>
    <property type="match status" value="1"/>
</dbReference>
<feature type="domain" description="Ribosome recycling factor" evidence="4">
    <location>
        <begin position="97"/>
        <end position="244"/>
    </location>
</feature>
<gene>
    <name evidence="5" type="ORF">B0H17DRAFT_1095502</name>
</gene>
<organism evidence="5 6">
    <name type="scientific">Mycena rosella</name>
    <name type="common">Pink bonnet</name>
    <name type="synonym">Agaricus rosellus</name>
    <dbReference type="NCBI Taxonomy" id="1033263"/>
    <lineage>
        <taxon>Eukaryota</taxon>
        <taxon>Fungi</taxon>
        <taxon>Dikarya</taxon>
        <taxon>Basidiomycota</taxon>
        <taxon>Agaricomycotina</taxon>
        <taxon>Agaricomycetes</taxon>
        <taxon>Agaricomycetidae</taxon>
        <taxon>Agaricales</taxon>
        <taxon>Marasmiineae</taxon>
        <taxon>Mycenaceae</taxon>
        <taxon>Mycena</taxon>
    </lineage>
</organism>